<comment type="caution">
    <text evidence="6">The sequence shown here is derived from an EMBL/GenBank/DDBJ whole genome shotgun (WGS) entry which is preliminary data.</text>
</comment>
<dbReference type="Gene3D" id="2.60.120.200">
    <property type="match status" value="1"/>
</dbReference>
<dbReference type="PROSITE" id="PS01186">
    <property type="entry name" value="EGF_2"/>
    <property type="match status" value="1"/>
</dbReference>
<evidence type="ECO:0000256" key="2">
    <source>
        <dbReference type="PROSITE-ProRule" id="PRU00076"/>
    </source>
</evidence>
<dbReference type="GO" id="GO:0048513">
    <property type="term" value="P:animal organ development"/>
    <property type="evidence" value="ECO:0007669"/>
    <property type="project" value="UniProtKB-ARBA"/>
</dbReference>
<dbReference type="PANTHER" id="PTHR15036:SF85">
    <property type="entry name" value="SP2353, ISOFORM A"/>
    <property type="match status" value="1"/>
</dbReference>
<accession>A0A8J5JWN4</accession>
<feature type="disulfide bond" evidence="2">
    <location>
        <begin position="478"/>
        <end position="487"/>
    </location>
</feature>
<dbReference type="SMART" id="SM00282">
    <property type="entry name" value="LamG"/>
    <property type="match status" value="1"/>
</dbReference>
<dbReference type="CDD" id="cd00054">
    <property type="entry name" value="EGF_CA"/>
    <property type="match status" value="2"/>
</dbReference>
<feature type="domain" description="EGF-like" evidence="5">
    <location>
        <begin position="450"/>
        <end position="488"/>
    </location>
</feature>
<gene>
    <name evidence="6" type="primary">CadN-L3</name>
    <name evidence="6" type="ORF">Hamer_G002763</name>
</gene>
<evidence type="ECO:0000256" key="1">
    <source>
        <dbReference type="ARBA" id="ARBA00023157"/>
    </source>
</evidence>
<dbReference type="PROSITE" id="PS00022">
    <property type="entry name" value="EGF_1"/>
    <property type="match status" value="2"/>
</dbReference>
<dbReference type="InterPro" id="IPR013320">
    <property type="entry name" value="ConA-like_dom_sf"/>
</dbReference>
<dbReference type="CDD" id="cd00110">
    <property type="entry name" value="LamG"/>
    <property type="match status" value="1"/>
</dbReference>
<feature type="domain" description="EGF-like" evidence="5">
    <location>
        <begin position="201"/>
        <end position="237"/>
    </location>
</feature>
<keyword evidence="7" id="KW-1185">Reference proteome</keyword>
<dbReference type="PANTHER" id="PTHR15036">
    <property type="entry name" value="PIKACHURIN-LIKE PROTEIN"/>
    <property type="match status" value="1"/>
</dbReference>
<dbReference type="InterPro" id="IPR001791">
    <property type="entry name" value="Laminin_G"/>
</dbReference>
<keyword evidence="1 2" id="KW-1015">Disulfide bond</keyword>
<dbReference type="GO" id="GO:0005509">
    <property type="term" value="F:calcium ion binding"/>
    <property type="evidence" value="ECO:0007669"/>
    <property type="project" value="InterPro"/>
</dbReference>
<evidence type="ECO:0000259" key="5">
    <source>
        <dbReference type="PROSITE" id="PS50026"/>
    </source>
</evidence>
<dbReference type="Proteomes" id="UP000747542">
    <property type="component" value="Unassembled WGS sequence"/>
</dbReference>
<name>A0A8J5JWN4_HOMAM</name>
<dbReference type="PROSITE" id="PS50026">
    <property type="entry name" value="EGF_3"/>
    <property type="match status" value="2"/>
</dbReference>
<dbReference type="InterPro" id="IPR001881">
    <property type="entry name" value="EGF-like_Ca-bd_dom"/>
</dbReference>
<feature type="disulfide bond" evidence="2">
    <location>
        <begin position="227"/>
        <end position="236"/>
    </location>
</feature>
<feature type="region of interest" description="Disordered" evidence="3">
    <location>
        <begin position="323"/>
        <end position="344"/>
    </location>
</feature>
<comment type="caution">
    <text evidence="2">Lacks conserved residue(s) required for the propagation of feature annotation.</text>
</comment>
<dbReference type="SMART" id="SM00181">
    <property type="entry name" value="EGF"/>
    <property type="match status" value="2"/>
</dbReference>
<feature type="compositionally biased region" description="Polar residues" evidence="3">
    <location>
        <begin position="330"/>
        <end position="344"/>
    </location>
</feature>
<dbReference type="SUPFAM" id="SSF57196">
    <property type="entry name" value="EGF/Laminin"/>
    <property type="match status" value="1"/>
</dbReference>
<dbReference type="Pfam" id="PF02210">
    <property type="entry name" value="Laminin_G_2"/>
    <property type="match status" value="1"/>
</dbReference>
<sequence length="523" mass="56126">YFLQFWVSDAAQGQVDVLANVTVQVNTLSHEVIPWAVPVTLTSHSPQHLITHRQGVGRSPLEALVESVESIAGAEVVVVSLEGQSMTTPRGAETQVWLAARPRQPLDQLLLLHRQQVSSESGVEVSDVGVGVCLTQPHHEQREGSRAWVVDANTTAVVTPRFHTMTSGCSCHIRQPQILQEQQRQVTESAAYQPNVAAVTHPSSCQPNPCLNGGRCIANPRGPSCVCPQGTSGSICKQLSRHFAGYGWAWVPSVPTCSHVHITLEFQTSCSTCLLLYAGPEPTSSHPAARFLQEDVLSVELRDGQPWVMLDLGTSPVLLAPSATRHKKSASQVTSPPPHQTSSLADGRWHRLDVIWGQQKAEVITDTCEGGGECRLTASLPPGVGGLRVAAPLQVGGLAHSPPHHLDHGWPAAVTHAAFRGCMRNLRINGELQDLGREVLSHNSSPGCRNHDHCLAAGRPCSSHSRCITSQGGPVCECDLGWSGDACDQKAQPSSFSRSSYIKMALSTSPPPNTTSLQLRSVT</sequence>
<evidence type="ECO:0000256" key="3">
    <source>
        <dbReference type="SAM" id="MobiDB-lite"/>
    </source>
</evidence>
<dbReference type="EMBL" id="JAHLQT010026447">
    <property type="protein sequence ID" value="KAG7163563.1"/>
    <property type="molecule type" value="Genomic_DNA"/>
</dbReference>
<dbReference type="SMART" id="SM00179">
    <property type="entry name" value="EGF_CA"/>
    <property type="match status" value="2"/>
</dbReference>
<feature type="non-terminal residue" evidence="6">
    <location>
        <position position="1"/>
    </location>
</feature>
<dbReference type="GO" id="GO:0016020">
    <property type="term" value="C:membrane"/>
    <property type="evidence" value="ECO:0007669"/>
    <property type="project" value="UniProtKB-SubCell"/>
</dbReference>
<evidence type="ECO:0000313" key="7">
    <source>
        <dbReference type="Proteomes" id="UP000747542"/>
    </source>
</evidence>
<proteinExistence type="predicted"/>
<keyword evidence="2" id="KW-0245">EGF-like domain</keyword>
<evidence type="ECO:0000313" key="6">
    <source>
        <dbReference type="EMBL" id="KAG7163563.1"/>
    </source>
</evidence>
<evidence type="ECO:0000259" key="4">
    <source>
        <dbReference type="PROSITE" id="PS50025"/>
    </source>
</evidence>
<dbReference type="InterPro" id="IPR000742">
    <property type="entry name" value="EGF"/>
</dbReference>
<reference evidence="6" key="1">
    <citation type="journal article" date="2021" name="Sci. Adv.">
        <title>The American lobster genome reveals insights on longevity, neural, and immune adaptations.</title>
        <authorList>
            <person name="Polinski J.M."/>
            <person name="Zimin A.V."/>
            <person name="Clark K.F."/>
            <person name="Kohn A.B."/>
            <person name="Sadowski N."/>
            <person name="Timp W."/>
            <person name="Ptitsyn A."/>
            <person name="Khanna P."/>
            <person name="Romanova D.Y."/>
            <person name="Williams P."/>
            <person name="Greenwood S.J."/>
            <person name="Moroz L.L."/>
            <person name="Walt D.R."/>
            <person name="Bodnar A.G."/>
        </authorList>
    </citation>
    <scope>NUCLEOTIDE SEQUENCE</scope>
    <source>
        <strain evidence="6">GMGI-L3</strain>
    </source>
</reference>
<dbReference type="PROSITE" id="PS50025">
    <property type="entry name" value="LAM_G_DOMAIN"/>
    <property type="match status" value="1"/>
</dbReference>
<feature type="domain" description="Laminin G" evidence="4">
    <location>
        <begin position="238"/>
        <end position="448"/>
    </location>
</feature>
<dbReference type="InterPro" id="IPR050372">
    <property type="entry name" value="Neurexin-related_CASP"/>
</dbReference>
<organism evidence="6 7">
    <name type="scientific">Homarus americanus</name>
    <name type="common">American lobster</name>
    <dbReference type="NCBI Taxonomy" id="6706"/>
    <lineage>
        <taxon>Eukaryota</taxon>
        <taxon>Metazoa</taxon>
        <taxon>Ecdysozoa</taxon>
        <taxon>Arthropoda</taxon>
        <taxon>Crustacea</taxon>
        <taxon>Multicrustacea</taxon>
        <taxon>Malacostraca</taxon>
        <taxon>Eumalacostraca</taxon>
        <taxon>Eucarida</taxon>
        <taxon>Decapoda</taxon>
        <taxon>Pleocyemata</taxon>
        <taxon>Astacidea</taxon>
        <taxon>Nephropoidea</taxon>
        <taxon>Nephropidae</taxon>
        <taxon>Homarus</taxon>
    </lineage>
</organism>
<feature type="non-terminal residue" evidence="6">
    <location>
        <position position="523"/>
    </location>
</feature>
<dbReference type="AlphaFoldDB" id="A0A8J5JWN4"/>
<dbReference type="Gene3D" id="2.10.25.10">
    <property type="entry name" value="Laminin"/>
    <property type="match status" value="2"/>
</dbReference>
<dbReference type="SUPFAM" id="SSF49899">
    <property type="entry name" value="Concanavalin A-like lectins/glucanases"/>
    <property type="match status" value="1"/>
</dbReference>
<protein>
    <submittedName>
        <fullName evidence="6">Neural-cadherin-like 3</fullName>
    </submittedName>
</protein>
<dbReference type="Pfam" id="PF00008">
    <property type="entry name" value="EGF"/>
    <property type="match status" value="2"/>
</dbReference>